<gene>
    <name evidence="10" type="ORF">IV500_01235</name>
</gene>
<dbReference type="InterPro" id="IPR049331">
    <property type="entry name" value="Top1B_N_bact"/>
</dbReference>
<feature type="region of interest" description="Disordered" evidence="7">
    <location>
        <begin position="330"/>
        <end position="349"/>
    </location>
</feature>
<name>A0A931G691_9MICC</name>
<comment type="caution">
    <text evidence="10">The sequence shown here is derived from an EMBL/GenBank/DDBJ whole genome shotgun (WGS) entry which is preliminary data.</text>
</comment>
<comment type="similarity">
    <text evidence="2">Belongs to the type IB topoisomerase family.</text>
</comment>
<evidence type="ECO:0000256" key="3">
    <source>
        <dbReference type="ARBA" id="ARBA00012891"/>
    </source>
</evidence>
<dbReference type="Gene3D" id="3.30.66.10">
    <property type="entry name" value="DNA topoisomerase I domain"/>
    <property type="match status" value="1"/>
</dbReference>
<sequence>MRLRRSNTSGRGYRRVRSGSGFSYRDFRGETLVHGAVRERLESIGIPPAWTDVWIAPFENGHIQATGVDAVGRRQYIYHPTWREQKDRVKFDRALALAESLPTARRRVTMDLRSDGMGRERVLAAAFRMLDSGSLRVGSERYTNDNGSRGLATLLCAHVTVKGDTLCLNFPAKSGKTWTSEITDPDLAAIVRTLKRRGGKARLLAYKDGRSWHPVTSAEINAYVKDHTGEDFTAKDFRTLRGTAAAAASLGRIGPQKKVTDRKKAISRAIEDAAQVLGNTPTIARKSYVDPRLLDHYTAGETVDPHRPDSVESELRSLLYREGVVIPLSKSLHPESADPGKRTGGAKDA</sequence>
<evidence type="ECO:0000313" key="10">
    <source>
        <dbReference type="EMBL" id="MBG0738059.1"/>
    </source>
</evidence>
<organism evidence="10 11">
    <name type="scientific">Arthrobacter terrae</name>
    <dbReference type="NCBI Taxonomy" id="2935737"/>
    <lineage>
        <taxon>Bacteria</taxon>
        <taxon>Bacillati</taxon>
        <taxon>Actinomycetota</taxon>
        <taxon>Actinomycetes</taxon>
        <taxon>Micrococcales</taxon>
        <taxon>Micrococcaceae</taxon>
        <taxon>Arthrobacter</taxon>
    </lineage>
</organism>
<keyword evidence="6" id="KW-0413">Isomerase</keyword>
<dbReference type="InterPro" id="IPR011010">
    <property type="entry name" value="DNA_brk_join_enz"/>
</dbReference>
<dbReference type="EMBL" id="JADNYM010000002">
    <property type="protein sequence ID" value="MBG0738059.1"/>
    <property type="molecule type" value="Genomic_DNA"/>
</dbReference>
<dbReference type="SUPFAM" id="SSF56349">
    <property type="entry name" value="DNA breaking-rejoining enzymes"/>
    <property type="match status" value="1"/>
</dbReference>
<feature type="compositionally biased region" description="Basic and acidic residues" evidence="7">
    <location>
        <begin position="332"/>
        <end position="349"/>
    </location>
</feature>
<dbReference type="RefSeq" id="WP_196395019.1">
    <property type="nucleotide sequence ID" value="NZ_JADNYM010000002.1"/>
</dbReference>
<dbReference type="GO" id="GO:0003917">
    <property type="term" value="F:DNA topoisomerase type I (single strand cut, ATP-independent) activity"/>
    <property type="evidence" value="ECO:0007669"/>
    <property type="project" value="UniProtKB-EC"/>
</dbReference>
<dbReference type="Gene3D" id="1.10.132.120">
    <property type="match status" value="1"/>
</dbReference>
<evidence type="ECO:0000256" key="5">
    <source>
        <dbReference type="ARBA" id="ARBA00023125"/>
    </source>
</evidence>
<dbReference type="InterPro" id="IPR035447">
    <property type="entry name" value="DNA_topo_I_N_sf"/>
</dbReference>
<dbReference type="AlphaFoldDB" id="A0A931G691"/>
<dbReference type="EC" id="5.6.2.1" evidence="3"/>
<evidence type="ECO:0000256" key="4">
    <source>
        <dbReference type="ARBA" id="ARBA00023029"/>
    </source>
</evidence>
<evidence type="ECO:0000313" key="11">
    <source>
        <dbReference type="Proteomes" id="UP000655366"/>
    </source>
</evidence>
<dbReference type="Proteomes" id="UP000655366">
    <property type="component" value="Unassembled WGS sequence"/>
</dbReference>
<dbReference type="Gene3D" id="3.90.15.10">
    <property type="entry name" value="Topoisomerase I, Chain A, domain 3"/>
    <property type="match status" value="1"/>
</dbReference>
<keyword evidence="5" id="KW-0238">DNA-binding</keyword>
<keyword evidence="4" id="KW-0799">Topoisomerase</keyword>
<evidence type="ECO:0000256" key="6">
    <source>
        <dbReference type="ARBA" id="ARBA00023235"/>
    </source>
</evidence>
<evidence type="ECO:0000259" key="8">
    <source>
        <dbReference type="Pfam" id="PF01028"/>
    </source>
</evidence>
<dbReference type="InterPro" id="IPR001631">
    <property type="entry name" value="TopoI"/>
</dbReference>
<dbReference type="GO" id="GO:0003677">
    <property type="term" value="F:DNA binding"/>
    <property type="evidence" value="ECO:0007669"/>
    <property type="project" value="UniProtKB-KW"/>
</dbReference>
<dbReference type="Pfam" id="PF21338">
    <property type="entry name" value="Top1B_N_bact"/>
    <property type="match status" value="1"/>
</dbReference>
<feature type="domain" description="DNA topoisomerase I catalytic core eukaryotic-type" evidence="8">
    <location>
        <begin position="81"/>
        <end position="286"/>
    </location>
</feature>
<reference evidence="10 11" key="1">
    <citation type="submission" date="2020-11" db="EMBL/GenBank/DDBJ databases">
        <title>Arthrobacter antarcticus sp. nov., isolated from Antarctic Soil.</title>
        <authorList>
            <person name="Li J."/>
        </authorList>
    </citation>
    <scope>NUCLEOTIDE SEQUENCE [LARGE SCALE GENOMIC DNA]</scope>
    <source>
        <strain evidence="10 11">Z1-20</strain>
    </source>
</reference>
<evidence type="ECO:0000256" key="1">
    <source>
        <dbReference type="ARBA" id="ARBA00000213"/>
    </source>
</evidence>
<dbReference type="InterPro" id="IPR013500">
    <property type="entry name" value="TopoI_cat_euk"/>
</dbReference>
<comment type="catalytic activity">
    <reaction evidence="1">
        <text>ATP-independent breakage of single-stranded DNA, followed by passage and rejoining.</text>
        <dbReference type="EC" id="5.6.2.1"/>
    </reaction>
</comment>
<proteinExistence type="inferred from homology"/>
<dbReference type="SUPFAM" id="SSF55869">
    <property type="entry name" value="DNA topoisomerase I domain"/>
    <property type="match status" value="1"/>
</dbReference>
<dbReference type="GO" id="GO:0006265">
    <property type="term" value="P:DNA topological change"/>
    <property type="evidence" value="ECO:0007669"/>
    <property type="project" value="InterPro"/>
</dbReference>
<feature type="domain" description="DNA topoisomerase IB N-terminal" evidence="9">
    <location>
        <begin position="21"/>
        <end position="69"/>
    </location>
</feature>
<keyword evidence="11" id="KW-1185">Reference proteome</keyword>
<evidence type="ECO:0000256" key="2">
    <source>
        <dbReference type="ARBA" id="ARBA00006645"/>
    </source>
</evidence>
<protein>
    <recommendedName>
        <fullName evidence="3">DNA topoisomerase</fullName>
        <ecNumber evidence="3">5.6.2.1</ecNumber>
    </recommendedName>
</protein>
<dbReference type="PRINTS" id="PR00416">
    <property type="entry name" value="EUTPISMRASEI"/>
</dbReference>
<evidence type="ECO:0000259" key="9">
    <source>
        <dbReference type="Pfam" id="PF21338"/>
    </source>
</evidence>
<dbReference type="InterPro" id="IPR014711">
    <property type="entry name" value="TopoI_cat_a-hlx-sub_euk"/>
</dbReference>
<accession>A0A931G691</accession>
<dbReference type="Pfam" id="PF01028">
    <property type="entry name" value="Topoisom_I"/>
    <property type="match status" value="1"/>
</dbReference>
<dbReference type="PROSITE" id="PS52038">
    <property type="entry name" value="TOPO_IB_2"/>
    <property type="match status" value="1"/>
</dbReference>
<evidence type="ECO:0000256" key="7">
    <source>
        <dbReference type="SAM" id="MobiDB-lite"/>
    </source>
</evidence>